<accession>A0AAE1JVQ8</accession>
<proteinExistence type="predicted"/>
<evidence type="ECO:0000313" key="4">
    <source>
        <dbReference type="Proteomes" id="UP001293593"/>
    </source>
</evidence>
<protein>
    <recommendedName>
        <fullName evidence="2">DUF4283 domain-containing protein</fullName>
    </recommendedName>
</protein>
<sequence>MALVPSKKKAPVSTSLSGEEEDLLHRSSKKLKNGPASTDKLINIEWPLLGTAGKPQRSPGLSFVETLQGINKDDMVDEGVPQVDEISEDSLSDSDKEDSLPLCKITEDPVRNFPTFSFSEKMKKRLHKAWKQAVIVKLLGRSIGYKLLLSILQKLWAKRGVITLINIGNGFFVVKLTNKEDFLNALTGALG</sequence>
<dbReference type="Pfam" id="PF14111">
    <property type="entry name" value="DUF4283"/>
    <property type="match status" value="1"/>
</dbReference>
<feature type="region of interest" description="Disordered" evidence="1">
    <location>
        <begin position="1"/>
        <end position="36"/>
    </location>
</feature>
<reference evidence="3" key="1">
    <citation type="submission" date="2023-10" db="EMBL/GenBank/DDBJ databases">
        <title>Chromosome-level genome of the transformable northern wattle, Acacia crassicarpa.</title>
        <authorList>
            <person name="Massaro I."/>
            <person name="Sinha N.R."/>
            <person name="Poethig S."/>
            <person name="Leichty A.R."/>
        </authorList>
    </citation>
    <scope>NUCLEOTIDE SEQUENCE</scope>
    <source>
        <strain evidence="3">Acra3RX</strain>
        <tissue evidence="3">Leaf</tissue>
    </source>
</reference>
<comment type="caution">
    <text evidence="3">The sequence shown here is derived from an EMBL/GenBank/DDBJ whole genome shotgun (WGS) entry which is preliminary data.</text>
</comment>
<dbReference type="AlphaFoldDB" id="A0AAE1JVQ8"/>
<name>A0AAE1JVQ8_9FABA</name>
<organism evidence="3 4">
    <name type="scientific">Acacia crassicarpa</name>
    <name type="common">northern wattle</name>
    <dbReference type="NCBI Taxonomy" id="499986"/>
    <lineage>
        <taxon>Eukaryota</taxon>
        <taxon>Viridiplantae</taxon>
        <taxon>Streptophyta</taxon>
        <taxon>Embryophyta</taxon>
        <taxon>Tracheophyta</taxon>
        <taxon>Spermatophyta</taxon>
        <taxon>Magnoliopsida</taxon>
        <taxon>eudicotyledons</taxon>
        <taxon>Gunneridae</taxon>
        <taxon>Pentapetalae</taxon>
        <taxon>rosids</taxon>
        <taxon>fabids</taxon>
        <taxon>Fabales</taxon>
        <taxon>Fabaceae</taxon>
        <taxon>Caesalpinioideae</taxon>
        <taxon>mimosoid clade</taxon>
        <taxon>Acacieae</taxon>
        <taxon>Acacia</taxon>
    </lineage>
</organism>
<dbReference type="InterPro" id="IPR025558">
    <property type="entry name" value="DUF4283"/>
</dbReference>
<dbReference type="Proteomes" id="UP001293593">
    <property type="component" value="Unassembled WGS sequence"/>
</dbReference>
<keyword evidence="4" id="KW-1185">Reference proteome</keyword>
<evidence type="ECO:0000256" key="1">
    <source>
        <dbReference type="SAM" id="MobiDB-lite"/>
    </source>
</evidence>
<feature type="compositionally biased region" description="Basic residues" evidence="1">
    <location>
        <begin position="1"/>
        <end position="10"/>
    </location>
</feature>
<feature type="domain" description="DUF4283" evidence="2">
    <location>
        <begin position="128"/>
        <end position="187"/>
    </location>
</feature>
<evidence type="ECO:0000259" key="2">
    <source>
        <dbReference type="Pfam" id="PF14111"/>
    </source>
</evidence>
<gene>
    <name evidence="3" type="ORF">QN277_003396</name>
</gene>
<dbReference type="EMBL" id="JAWXYG010000010">
    <property type="protein sequence ID" value="KAK4260254.1"/>
    <property type="molecule type" value="Genomic_DNA"/>
</dbReference>
<evidence type="ECO:0000313" key="3">
    <source>
        <dbReference type="EMBL" id="KAK4260254.1"/>
    </source>
</evidence>